<feature type="non-terminal residue" evidence="2">
    <location>
        <position position="90"/>
    </location>
</feature>
<keyword evidence="3" id="KW-1185">Reference proteome</keyword>
<organism evidence="2 3">
    <name type="scientific">Thalassiosira oceanica</name>
    <name type="common">Marine diatom</name>
    <dbReference type="NCBI Taxonomy" id="159749"/>
    <lineage>
        <taxon>Eukaryota</taxon>
        <taxon>Sar</taxon>
        <taxon>Stramenopiles</taxon>
        <taxon>Ochrophyta</taxon>
        <taxon>Bacillariophyta</taxon>
        <taxon>Coscinodiscophyceae</taxon>
        <taxon>Thalassiosirophycidae</taxon>
        <taxon>Thalassiosirales</taxon>
        <taxon>Thalassiosiraceae</taxon>
        <taxon>Thalassiosira</taxon>
    </lineage>
</organism>
<name>K0SLQ0_THAOC</name>
<accession>K0SLQ0</accession>
<evidence type="ECO:0000313" key="3">
    <source>
        <dbReference type="Proteomes" id="UP000266841"/>
    </source>
</evidence>
<reference evidence="2 3" key="1">
    <citation type="journal article" date="2012" name="Genome Biol.">
        <title>Genome and low-iron response of an oceanic diatom adapted to chronic iron limitation.</title>
        <authorList>
            <person name="Lommer M."/>
            <person name="Specht M."/>
            <person name="Roy A.S."/>
            <person name="Kraemer L."/>
            <person name="Andreson R."/>
            <person name="Gutowska M.A."/>
            <person name="Wolf J."/>
            <person name="Bergner S.V."/>
            <person name="Schilhabel M.B."/>
            <person name="Klostermeier U.C."/>
            <person name="Beiko R.G."/>
            <person name="Rosenstiel P."/>
            <person name="Hippler M."/>
            <person name="Laroche J."/>
        </authorList>
    </citation>
    <scope>NUCLEOTIDE SEQUENCE [LARGE SCALE GENOMIC DNA]</scope>
    <source>
        <strain evidence="2 3">CCMP1005</strain>
    </source>
</reference>
<sequence>MAVGKTLPDREDSNLAKILTSFLPFPPQERAPARQRIQSATRQTPREQRIRGRRRVAMSNEDGGSESAGLAYGDLQQRLIASGHDRPEGD</sequence>
<protein>
    <submittedName>
        <fullName evidence="2">Uncharacterized protein</fullName>
    </submittedName>
</protein>
<comment type="caution">
    <text evidence="2">The sequence shown here is derived from an EMBL/GenBank/DDBJ whole genome shotgun (WGS) entry which is preliminary data.</text>
</comment>
<dbReference type="EMBL" id="AGNL01013533">
    <property type="protein sequence ID" value="EJK67198.1"/>
    <property type="molecule type" value="Genomic_DNA"/>
</dbReference>
<dbReference type="AlphaFoldDB" id="K0SLQ0"/>
<evidence type="ECO:0000313" key="2">
    <source>
        <dbReference type="EMBL" id="EJK67198.1"/>
    </source>
</evidence>
<gene>
    <name evidence="2" type="ORF">THAOC_11801</name>
</gene>
<dbReference type="Proteomes" id="UP000266841">
    <property type="component" value="Unassembled WGS sequence"/>
</dbReference>
<feature type="region of interest" description="Disordered" evidence="1">
    <location>
        <begin position="26"/>
        <end position="90"/>
    </location>
</feature>
<proteinExistence type="predicted"/>
<evidence type="ECO:0000256" key="1">
    <source>
        <dbReference type="SAM" id="MobiDB-lite"/>
    </source>
</evidence>